<gene>
    <name evidence="2" type="ORF">BRAA05T19376Z</name>
    <name evidence="1" type="ORF">BRAPAZ1V2_A05P03950.2</name>
</gene>
<dbReference type="Gramene" id="A05p03950.2_BraZ1">
    <property type="protein sequence ID" value="A05p03950.2_BraZ1.CDS"/>
    <property type="gene ID" value="A05g03950.2_BraZ1"/>
</dbReference>
<dbReference type="AlphaFoldDB" id="A0A3P5YPP2"/>
<reference evidence="2" key="1">
    <citation type="submission" date="2018-11" db="EMBL/GenBank/DDBJ databases">
        <authorList>
            <consortium name="Genoscope - CEA"/>
            <person name="William W."/>
        </authorList>
    </citation>
    <scope>NUCLEOTIDE SEQUENCE</scope>
</reference>
<protein>
    <submittedName>
        <fullName evidence="1">Uncharacterized protein</fullName>
    </submittedName>
</protein>
<proteinExistence type="predicted"/>
<dbReference type="EMBL" id="LS974621">
    <property type="protein sequence ID" value="CAG7873874.1"/>
    <property type="molecule type" value="Genomic_DNA"/>
</dbReference>
<name>A0A3P5YPP2_BRACM</name>
<organism evidence="2">
    <name type="scientific">Brassica campestris</name>
    <name type="common">Field mustard</name>
    <dbReference type="NCBI Taxonomy" id="3711"/>
    <lineage>
        <taxon>Eukaryota</taxon>
        <taxon>Viridiplantae</taxon>
        <taxon>Streptophyta</taxon>
        <taxon>Embryophyta</taxon>
        <taxon>Tracheophyta</taxon>
        <taxon>Spermatophyta</taxon>
        <taxon>Magnoliopsida</taxon>
        <taxon>eudicotyledons</taxon>
        <taxon>Gunneridae</taxon>
        <taxon>Pentapetalae</taxon>
        <taxon>rosids</taxon>
        <taxon>malvids</taxon>
        <taxon>Brassicales</taxon>
        <taxon>Brassicaceae</taxon>
        <taxon>Brassiceae</taxon>
        <taxon>Brassica</taxon>
    </lineage>
</organism>
<accession>A0A3P5YPP2</accession>
<dbReference type="EMBL" id="LR031570">
    <property type="protein sequence ID" value="VDC69662.1"/>
    <property type="molecule type" value="Genomic_DNA"/>
</dbReference>
<dbReference type="Proteomes" id="UP000694005">
    <property type="component" value="Chromosome A05"/>
</dbReference>
<sequence length="42" mass="5005">MSKQRVYDEYWLEKAIINTPYLSSRLMSTQRLMSSSNRSFVS</sequence>
<evidence type="ECO:0000313" key="2">
    <source>
        <dbReference type="EMBL" id="VDC69662.1"/>
    </source>
</evidence>
<evidence type="ECO:0000313" key="1">
    <source>
        <dbReference type="EMBL" id="CAG7873874.1"/>
    </source>
</evidence>